<dbReference type="InterPro" id="IPR036236">
    <property type="entry name" value="Znf_C2H2_sf"/>
</dbReference>
<evidence type="ECO:0000256" key="7">
    <source>
        <dbReference type="ARBA" id="ARBA00023163"/>
    </source>
</evidence>
<evidence type="ECO:0000256" key="10">
    <source>
        <dbReference type="SAM" id="MobiDB-lite"/>
    </source>
</evidence>
<dbReference type="EMBL" id="KZ825807">
    <property type="protein sequence ID" value="PYH98916.1"/>
    <property type="molecule type" value="Genomic_DNA"/>
</dbReference>
<organism evidence="12 13">
    <name type="scientific">Aspergillus ellipticus CBS 707.79</name>
    <dbReference type="NCBI Taxonomy" id="1448320"/>
    <lineage>
        <taxon>Eukaryota</taxon>
        <taxon>Fungi</taxon>
        <taxon>Dikarya</taxon>
        <taxon>Ascomycota</taxon>
        <taxon>Pezizomycotina</taxon>
        <taxon>Eurotiomycetes</taxon>
        <taxon>Eurotiomycetidae</taxon>
        <taxon>Eurotiales</taxon>
        <taxon>Aspergillaceae</taxon>
        <taxon>Aspergillus</taxon>
        <taxon>Aspergillus subgen. Circumdati</taxon>
    </lineage>
</organism>
<dbReference type="AlphaFoldDB" id="A0A319DMU7"/>
<dbReference type="STRING" id="1448320.A0A319DMU7"/>
<dbReference type="FunFam" id="3.30.160.60:FF:001289">
    <property type="entry name" value="Zinc finger protein 574"/>
    <property type="match status" value="1"/>
</dbReference>
<feature type="domain" description="C2H2-type" evidence="11">
    <location>
        <begin position="226"/>
        <end position="255"/>
    </location>
</feature>
<dbReference type="PANTHER" id="PTHR23235:SF120">
    <property type="entry name" value="KRUPPEL-LIKE FACTOR 15"/>
    <property type="match status" value="1"/>
</dbReference>
<keyword evidence="6" id="KW-0805">Transcription regulation</keyword>
<gene>
    <name evidence="12" type="ORF">BO71DRAFT_370324</name>
</gene>
<dbReference type="PROSITE" id="PS50157">
    <property type="entry name" value="ZINC_FINGER_C2H2_2"/>
    <property type="match status" value="4"/>
</dbReference>
<feature type="compositionally biased region" description="Low complexity" evidence="10">
    <location>
        <begin position="127"/>
        <end position="142"/>
    </location>
</feature>
<dbReference type="InterPro" id="IPR013087">
    <property type="entry name" value="Znf_C2H2_type"/>
</dbReference>
<evidence type="ECO:0000256" key="2">
    <source>
        <dbReference type="ARBA" id="ARBA00022723"/>
    </source>
</evidence>
<keyword evidence="13" id="KW-1185">Reference proteome</keyword>
<feature type="region of interest" description="Disordered" evidence="10">
    <location>
        <begin position="123"/>
        <end position="148"/>
    </location>
</feature>
<comment type="subcellular location">
    <subcellularLocation>
        <location evidence="1">Nucleus</location>
    </subcellularLocation>
</comment>
<dbReference type="OrthoDB" id="427030at2759"/>
<feature type="domain" description="C2H2-type" evidence="11">
    <location>
        <begin position="314"/>
        <end position="340"/>
    </location>
</feature>
<feature type="domain" description="C2H2-type" evidence="11">
    <location>
        <begin position="286"/>
        <end position="313"/>
    </location>
</feature>
<dbReference type="SMART" id="SM00355">
    <property type="entry name" value="ZnF_C2H2"/>
    <property type="match status" value="4"/>
</dbReference>
<sequence length="448" mass="49986">METAEPVSYEFPGHAVGAVAPRRMMNSSVNHNFSFYPSPTTSFPLPFHQPSSATYGFGHTLSHHHHQHHHHPGYQHYFVAGQQSLNPQPVRLSSEPPSIQPIPDIRPAKNAVNRVARDPLTKIEHNSGSQQPSGAQQPRSGGAALGKSPCANDVEFSTEVDILMKAIQAKAVAQPSGLQCLPPLQQLTHGGSNCFPSQTYSIPVPNSRSTVTVEDAPSRSGKKRKYACTLPHCGKSFAQKTHLDIHMRAHTGDKPFVCKELSCGQRFSQLGNLKTHQRRHTGEKPFSCDICQKRFAQRGNVRAHKITHQHAKPFTCLLDECGKQFTQLGNLKSHQNKFHATTLKTLTLKFSQVTEGEHMNPQDRKLWEYFATLYKNSNKGIKGRGKDRRISPTSRSDPGTEVRRRIQPLNNGDDKARRASYEDPSIYNGGSSSEEEDVEPYFIDRQTH</sequence>
<feature type="region of interest" description="Disordered" evidence="10">
    <location>
        <begin position="87"/>
        <end position="111"/>
    </location>
</feature>
<dbReference type="FunFam" id="3.30.160.60:FF:000072">
    <property type="entry name" value="zinc finger protein 143 isoform X1"/>
    <property type="match status" value="1"/>
</dbReference>
<dbReference type="FunFam" id="3.30.160.60:FF:000446">
    <property type="entry name" value="Zinc finger protein"/>
    <property type="match status" value="1"/>
</dbReference>
<dbReference type="PROSITE" id="PS00028">
    <property type="entry name" value="ZINC_FINGER_C2H2_1"/>
    <property type="match status" value="4"/>
</dbReference>
<evidence type="ECO:0000256" key="4">
    <source>
        <dbReference type="ARBA" id="ARBA00022771"/>
    </source>
</evidence>
<feature type="compositionally biased region" description="Basic and acidic residues" evidence="10">
    <location>
        <begin position="412"/>
        <end position="421"/>
    </location>
</feature>
<dbReference type="GO" id="GO:0005634">
    <property type="term" value="C:nucleus"/>
    <property type="evidence" value="ECO:0007669"/>
    <property type="project" value="UniProtKB-SubCell"/>
</dbReference>
<dbReference type="Pfam" id="PF00096">
    <property type="entry name" value="zf-C2H2"/>
    <property type="match status" value="4"/>
</dbReference>
<evidence type="ECO:0000256" key="6">
    <source>
        <dbReference type="ARBA" id="ARBA00023015"/>
    </source>
</evidence>
<dbReference type="GO" id="GO:0008270">
    <property type="term" value="F:zinc ion binding"/>
    <property type="evidence" value="ECO:0007669"/>
    <property type="project" value="UniProtKB-KW"/>
</dbReference>
<evidence type="ECO:0000256" key="5">
    <source>
        <dbReference type="ARBA" id="ARBA00022833"/>
    </source>
</evidence>
<evidence type="ECO:0000256" key="8">
    <source>
        <dbReference type="ARBA" id="ARBA00023242"/>
    </source>
</evidence>
<evidence type="ECO:0000259" key="11">
    <source>
        <dbReference type="PROSITE" id="PS50157"/>
    </source>
</evidence>
<evidence type="ECO:0000313" key="13">
    <source>
        <dbReference type="Proteomes" id="UP000247810"/>
    </source>
</evidence>
<dbReference type="SUPFAM" id="SSF57667">
    <property type="entry name" value="beta-beta-alpha zinc fingers"/>
    <property type="match status" value="2"/>
</dbReference>
<accession>A0A319DMU7</accession>
<feature type="domain" description="C2H2-type" evidence="11">
    <location>
        <begin position="256"/>
        <end position="285"/>
    </location>
</feature>
<evidence type="ECO:0000256" key="1">
    <source>
        <dbReference type="ARBA" id="ARBA00004123"/>
    </source>
</evidence>
<dbReference type="GO" id="GO:0000978">
    <property type="term" value="F:RNA polymerase II cis-regulatory region sequence-specific DNA binding"/>
    <property type="evidence" value="ECO:0007669"/>
    <property type="project" value="UniProtKB-ARBA"/>
</dbReference>
<reference evidence="12 13" key="1">
    <citation type="submission" date="2018-02" db="EMBL/GenBank/DDBJ databases">
        <title>The genomes of Aspergillus section Nigri reveals drivers in fungal speciation.</title>
        <authorList>
            <consortium name="DOE Joint Genome Institute"/>
            <person name="Vesth T.C."/>
            <person name="Nybo J."/>
            <person name="Theobald S."/>
            <person name="Brandl J."/>
            <person name="Frisvad J.C."/>
            <person name="Nielsen K.F."/>
            <person name="Lyhne E.K."/>
            <person name="Kogle M.E."/>
            <person name="Kuo A."/>
            <person name="Riley R."/>
            <person name="Clum A."/>
            <person name="Nolan M."/>
            <person name="Lipzen A."/>
            <person name="Salamov A."/>
            <person name="Henrissat B."/>
            <person name="Wiebenga A."/>
            <person name="De vries R.P."/>
            <person name="Grigoriev I.V."/>
            <person name="Mortensen U.H."/>
            <person name="Andersen M.R."/>
            <person name="Baker S.E."/>
        </authorList>
    </citation>
    <scope>NUCLEOTIDE SEQUENCE [LARGE SCALE GENOMIC DNA]</scope>
    <source>
        <strain evidence="12 13">CBS 707.79</strain>
    </source>
</reference>
<keyword evidence="3" id="KW-0677">Repeat</keyword>
<dbReference type="Gene3D" id="3.30.160.60">
    <property type="entry name" value="Classic Zinc Finger"/>
    <property type="match status" value="4"/>
</dbReference>
<dbReference type="Proteomes" id="UP000247810">
    <property type="component" value="Unassembled WGS sequence"/>
</dbReference>
<protein>
    <recommendedName>
        <fullName evidence="11">C2H2-type domain-containing protein</fullName>
    </recommendedName>
</protein>
<dbReference type="VEuPathDB" id="FungiDB:BO71DRAFT_370324"/>
<evidence type="ECO:0000256" key="3">
    <source>
        <dbReference type="ARBA" id="ARBA00022737"/>
    </source>
</evidence>
<dbReference type="FunFam" id="3.30.160.60:FF:001297">
    <property type="entry name" value="Zinc finger and SCAN domain-containing protein 2"/>
    <property type="match status" value="1"/>
</dbReference>
<dbReference type="PANTHER" id="PTHR23235">
    <property type="entry name" value="KRUEPPEL-LIKE TRANSCRIPTION FACTOR"/>
    <property type="match status" value="1"/>
</dbReference>
<keyword evidence="8" id="KW-0539">Nucleus</keyword>
<feature type="region of interest" description="Disordered" evidence="10">
    <location>
        <begin position="378"/>
        <end position="448"/>
    </location>
</feature>
<keyword evidence="2" id="KW-0479">Metal-binding</keyword>
<dbReference type="GO" id="GO:0000981">
    <property type="term" value="F:DNA-binding transcription factor activity, RNA polymerase II-specific"/>
    <property type="evidence" value="ECO:0007669"/>
    <property type="project" value="UniProtKB-ARBA"/>
</dbReference>
<name>A0A319DMU7_9EURO</name>
<keyword evidence="7" id="KW-0804">Transcription</keyword>
<proteinExistence type="predicted"/>
<evidence type="ECO:0000313" key="12">
    <source>
        <dbReference type="EMBL" id="PYH98916.1"/>
    </source>
</evidence>
<evidence type="ECO:0000256" key="9">
    <source>
        <dbReference type="PROSITE-ProRule" id="PRU00042"/>
    </source>
</evidence>
<keyword evidence="4 9" id="KW-0863">Zinc-finger</keyword>
<keyword evidence="5" id="KW-0862">Zinc</keyword>